<keyword evidence="1" id="KW-1133">Transmembrane helix</keyword>
<evidence type="ECO:0000313" key="2">
    <source>
        <dbReference type="EMBL" id="KAF4688158.1"/>
    </source>
</evidence>
<dbReference type="AlphaFoldDB" id="A0A7J6NWI2"/>
<reference evidence="4 5" key="1">
    <citation type="submission" date="2020-04" db="EMBL/GenBank/DDBJ databases">
        <title>Perkinsus olseni comparative genomics.</title>
        <authorList>
            <person name="Bogema D.R."/>
        </authorList>
    </citation>
    <scope>NUCLEOTIDE SEQUENCE [LARGE SCALE GENOMIC DNA]</scope>
    <source>
        <strain evidence="2">00978-12</strain>
        <strain evidence="3 5">ATCC PRA-207</strain>
    </source>
</reference>
<dbReference type="Proteomes" id="UP000541610">
    <property type="component" value="Unassembled WGS sequence"/>
</dbReference>
<keyword evidence="1" id="KW-0472">Membrane</keyword>
<evidence type="ECO:0000313" key="3">
    <source>
        <dbReference type="EMBL" id="KAF4736828.1"/>
    </source>
</evidence>
<organism evidence="2 4">
    <name type="scientific">Perkinsus olseni</name>
    <name type="common">Perkinsus atlanticus</name>
    <dbReference type="NCBI Taxonomy" id="32597"/>
    <lineage>
        <taxon>Eukaryota</taxon>
        <taxon>Sar</taxon>
        <taxon>Alveolata</taxon>
        <taxon>Perkinsozoa</taxon>
        <taxon>Perkinsea</taxon>
        <taxon>Perkinsida</taxon>
        <taxon>Perkinsidae</taxon>
        <taxon>Perkinsus</taxon>
    </lineage>
</organism>
<dbReference type="EMBL" id="JABANO010015464">
    <property type="protein sequence ID" value="KAF4736828.1"/>
    <property type="molecule type" value="Genomic_DNA"/>
</dbReference>
<keyword evidence="1" id="KW-0812">Transmembrane</keyword>
<evidence type="ECO:0000313" key="5">
    <source>
        <dbReference type="Proteomes" id="UP000553632"/>
    </source>
</evidence>
<feature type="transmembrane region" description="Helical" evidence="1">
    <location>
        <begin position="12"/>
        <end position="32"/>
    </location>
</feature>
<name>A0A7J6NWI2_PEROL</name>
<evidence type="ECO:0000256" key="1">
    <source>
        <dbReference type="SAM" id="Phobius"/>
    </source>
</evidence>
<protein>
    <submittedName>
        <fullName evidence="2">Uncharacterized protein</fullName>
    </submittedName>
</protein>
<feature type="transmembrane region" description="Helical" evidence="1">
    <location>
        <begin position="133"/>
        <end position="151"/>
    </location>
</feature>
<proteinExistence type="predicted"/>
<keyword evidence="5" id="KW-1185">Reference proteome</keyword>
<dbReference type="Proteomes" id="UP000553632">
    <property type="component" value="Unassembled WGS sequence"/>
</dbReference>
<accession>A0A7J6NWI2</accession>
<evidence type="ECO:0000313" key="4">
    <source>
        <dbReference type="Proteomes" id="UP000541610"/>
    </source>
</evidence>
<dbReference type="EMBL" id="JABANP010000160">
    <property type="protein sequence ID" value="KAF4688158.1"/>
    <property type="molecule type" value="Genomic_DNA"/>
</dbReference>
<comment type="caution">
    <text evidence="2">The sequence shown here is derived from an EMBL/GenBank/DDBJ whole genome shotgun (WGS) entry which is preliminary data.</text>
</comment>
<sequence>MGEVFMSCKHVILVIKTIDPCVVGVILLLINVHKSITQVMKSLLADEKVEANRSRTSAMRFKLEAEVRVLLSESEPSPRSTFTSPLVRPLPSPNMCWRLGLDLNGLGLQQWTVFFPVLEVTAVMTAFGLGLNRLGFCFDILLFFWAGSALVDARPRSRDFLLHTGSSAAPKTSSTESGAWHSAMDLSLSWKTFKSRHDRSSGRRCSRVTSLSLKFKLGTKSLLMREEFTPHLTSLRQYRAPLAQCR</sequence>
<gene>
    <name evidence="2" type="ORF">FOZ60_003106</name>
    <name evidence="3" type="ORF">FOZ63_030625</name>
</gene>